<dbReference type="Proteomes" id="UP000655410">
    <property type="component" value="Unassembled WGS sequence"/>
</dbReference>
<accession>A0ABQ2N8L6</accession>
<sequence length="110" mass="11907">MSHDRCYDHKCRACSKCADTDDTETLRREVERLHVVVDQEARARQHAESEVARLKSYIAAGVGGVPAKPRQIQCDQPEGHARVAASGANVLPPGPTVCEYGQRHGVGSAS</sequence>
<gene>
    <name evidence="1" type="ORF">GCM10011584_09600</name>
</gene>
<dbReference type="RefSeq" id="WP_188782794.1">
    <property type="nucleotide sequence ID" value="NZ_BMNI01000001.1"/>
</dbReference>
<evidence type="ECO:0000313" key="2">
    <source>
        <dbReference type="Proteomes" id="UP000655410"/>
    </source>
</evidence>
<name>A0ABQ2N8L6_9ACTN</name>
<reference evidence="2" key="1">
    <citation type="journal article" date="2019" name="Int. J. Syst. Evol. Microbiol.">
        <title>The Global Catalogue of Microorganisms (GCM) 10K type strain sequencing project: providing services to taxonomists for standard genome sequencing and annotation.</title>
        <authorList>
            <consortium name="The Broad Institute Genomics Platform"/>
            <consortium name="The Broad Institute Genome Sequencing Center for Infectious Disease"/>
            <person name="Wu L."/>
            <person name="Ma J."/>
        </authorList>
    </citation>
    <scope>NUCLEOTIDE SEQUENCE [LARGE SCALE GENOMIC DNA]</scope>
    <source>
        <strain evidence="2">CGMCC 4.7371</strain>
    </source>
</reference>
<dbReference type="EMBL" id="BMNI01000001">
    <property type="protein sequence ID" value="GGO86689.1"/>
    <property type="molecule type" value="Genomic_DNA"/>
</dbReference>
<evidence type="ECO:0000313" key="1">
    <source>
        <dbReference type="EMBL" id="GGO86689.1"/>
    </source>
</evidence>
<protein>
    <submittedName>
        <fullName evidence="1">Uncharacterized protein</fullName>
    </submittedName>
</protein>
<organism evidence="1 2">
    <name type="scientific">Nocardioides phosphati</name>
    <dbReference type="NCBI Taxonomy" id="1867775"/>
    <lineage>
        <taxon>Bacteria</taxon>
        <taxon>Bacillati</taxon>
        <taxon>Actinomycetota</taxon>
        <taxon>Actinomycetes</taxon>
        <taxon>Propionibacteriales</taxon>
        <taxon>Nocardioidaceae</taxon>
        <taxon>Nocardioides</taxon>
    </lineage>
</organism>
<proteinExistence type="predicted"/>
<keyword evidence="2" id="KW-1185">Reference proteome</keyword>
<comment type="caution">
    <text evidence="1">The sequence shown here is derived from an EMBL/GenBank/DDBJ whole genome shotgun (WGS) entry which is preliminary data.</text>
</comment>